<accession>A0ABY4ML16</accession>
<proteinExistence type="predicted"/>
<sequence length="78" mass="8343">MKTELIITVGATAGKALYGSGSRVTRECSTVLDPRTALTPTKSWPRSTLRPCCVSNENREEIYAGLVCELRVATAALG</sequence>
<dbReference type="EMBL" id="CP086322">
    <property type="protein sequence ID" value="UQA97120.1"/>
    <property type="molecule type" value="Genomic_DNA"/>
</dbReference>
<dbReference type="Proteomes" id="UP000830115">
    <property type="component" value="Chromosome"/>
</dbReference>
<protein>
    <submittedName>
        <fullName evidence="1">Uncharacterized protein</fullName>
    </submittedName>
</protein>
<organism evidence="1 2">
    <name type="scientific">Streptomyces halobius</name>
    <dbReference type="NCBI Taxonomy" id="2879846"/>
    <lineage>
        <taxon>Bacteria</taxon>
        <taxon>Bacillati</taxon>
        <taxon>Actinomycetota</taxon>
        <taxon>Actinomycetes</taxon>
        <taxon>Kitasatosporales</taxon>
        <taxon>Streptomycetaceae</taxon>
        <taxon>Streptomyces</taxon>
    </lineage>
</organism>
<evidence type="ECO:0000313" key="2">
    <source>
        <dbReference type="Proteomes" id="UP000830115"/>
    </source>
</evidence>
<evidence type="ECO:0000313" key="1">
    <source>
        <dbReference type="EMBL" id="UQA97120.1"/>
    </source>
</evidence>
<gene>
    <name evidence="1" type="ORF">K9S39_39335</name>
</gene>
<dbReference type="RefSeq" id="WP_248868030.1">
    <property type="nucleotide sequence ID" value="NZ_CP086322.1"/>
</dbReference>
<name>A0ABY4ML16_9ACTN</name>
<reference evidence="1" key="1">
    <citation type="submission" date="2021-10" db="EMBL/GenBank/DDBJ databases">
        <title>Streptomyces nigrumlapis sp.nov.,an antimicrobial producing actinobacterium isolated from Black Gobi rocks.</title>
        <authorList>
            <person name="Wen Y."/>
            <person name="Zhang W."/>
            <person name="Liu X.G."/>
        </authorList>
    </citation>
    <scope>NUCLEOTIDE SEQUENCE</scope>
    <source>
        <strain evidence="1">ST13-2-2</strain>
    </source>
</reference>
<keyword evidence="2" id="KW-1185">Reference proteome</keyword>